<comment type="similarity">
    <text evidence="1">Belongs to the peptidase S13 family.</text>
</comment>
<protein>
    <submittedName>
        <fullName evidence="3">D-alanyl-D-alanine carboxypeptidase</fullName>
    </submittedName>
</protein>
<dbReference type="GO" id="GO:0004185">
    <property type="term" value="F:serine-type carboxypeptidase activity"/>
    <property type="evidence" value="ECO:0007669"/>
    <property type="project" value="InterPro"/>
</dbReference>
<dbReference type="SUPFAM" id="SSF56601">
    <property type="entry name" value="beta-lactamase/transpeptidase-like"/>
    <property type="match status" value="1"/>
</dbReference>
<dbReference type="Proteomes" id="UP000186391">
    <property type="component" value="Unassembled WGS sequence"/>
</dbReference>
<evidence type="ECO:0000313" key="3">
    <source>
        <dbReference type="EMBL" id="OKH13294.1"/>
    </source>
</evidence>
<dbReference type="PRINTS" id="PR00922">
    <property type="entry name" value="DADACBPTASE3"/>
</dbReference>
<organism evidence="3 4">
    <name type="scientific">Fischerella major NIES-592</name>
    <dbReference type="NCBI Taxonomy" id="210994"/>
    <lineage>
        <taxon>Bacteria</taxon>
        <taxon>Bacillati</taxon>
        <taxon>Cyanobacteriota</taxon>
        <taxon>Cyanophyceae</taxon>
        <taxon>Nostocales</taxon>
        <taxon>Hapalosiphonaceae</taxon>
        <taxon>Fischerella</taxon>
    </lineage>
</organism>
<dbReference type="Pfam" id="PF02113">
    <property type="entry name" value="Peptidase_S13"/>
    <property type="match status" value="2"/>
</dbReference>
<evidence type="ECO:0000256" key="2">
    <source>
        <dbReference type="ARBA" id="ARBA00022801"/>
    </source>
</evidence>
<dbReference type="GO" id="GO:0006508">
    <property type="term" value="P:proteolysis"/>
    <property type="evidence" value="ECO:0007669"/>
    <property type="project" value="InterPro"/>
</dbReference>
<accession>A0A1U7GY09</accession>
<dbReference type="InterPro" id="IPR000667">
    <property type="entry name" value="Peptidase_S13"/>
</dbReference>
<dbReference type="Gene3D" id="3.40.710.10">
    <property type="entry name" value="DD-peptidase/beta-lactamase superfamily"/>
    <property type="match status" value="1"/>
</dbReference>
<sequence length="440" mass="47436">MLELIGSGLVSMWLEMAGVQIKPLEPMDVLAWQSNPSLIVAPDPNPAGVTTVQQYLQGLATLRLVAANTVQSQGIWIQSGPMLMANHQGTIPLPAASLTKIATSLVAFKTWGPNHQFETLVSATGPIQNGVLKGDLVIIGSGDPLFVWEEAIAVGNTLNKMGIKRVQGNLVITGYFAMNFQRDPLLAGQLLKQAFNHTTWTRGIAFQHARLPKGTPKPQVAIAGTVKVEAQLNPQQTLLVRHRSLPLHQIIKEMNVFSNNDMAQMLADLVGGHLVVQSTAAQLARVPASEIQLINGSGLGVENRISPRAACAMLMALQQEALAHGLNLADLFPTSGFDNRGTLHARHIPAATVIKTGTLNEVSALAGVMPTRDRGLVWFAIINRGPYVPTFRAEQDKFLQRLLKQLQIAQGVPSVLTPHSGINYVPQLGAANRNEVLFRG</sequence>
<gene>
    <name evidence="3" type="ORF">NIES592_14580</name>
</gene>
<dbReference type="PANTHER" id="PTHR30023:SF0">
    <property type="entry name" value="PENICILLIN-SENSITIVE CARBOXYPEPTIDASE A"/>
    <property type="match status" value="1"/>
</dbReference>
<keyword evidence="2" id="KW-0378">Hydrolase</keyword>
<name>A0A1U7GY09_9CYAN</name>
<dbReference type="InterPro" id="IPR012338">
    <property type="entry name" value="Beta-lactam/transpept-like"/>
</dbReference>
<keyword evidence="3" id="KW-0121">Carboxypeptidase</keyword>
<dbReference type="EMBL" id="MRCA01000007">
    <property type="protein sequence ID" value="OKH13294.1"/>
    <property type="molecule type" value="Genomic_DNA"/>
</dbReference>
<keyword evidence="3" id="KW-0645">Protease</keyword>
<comment type="caution">
    <text evidence="3">The sequence shown here is derived from an EMBL/GenBank/DDBJ whole genome shotgun (WGS) entry which is preliminary data.</text>
</comment>
<dbReference type="OrthoDB" id="9802627at2"/>
<evidence type="ECO:0000313" key="4">
    <source>
        <dbReference type="Proteomes" id="UP000186391"/>
    </source>
</evidence>
<dbReference type="PANTHER" id="PTHR30023">
    <property type="entry name" value="D-ALANYL-D-ALANINE CARBOXYPEPTIDASE"/>
    <property type="match status" value="1"/>
</dbReference>
<proteinExistence type="inferred from homology"/>
<dbReference type="RefSeq" id="WP_073556130.1">
    <property type="nucleotide sequence ID" value="NZ_MRCA01000007.1"/>
</dbReference>
<evidence type="ECO:0000256" key="1">
    <source>
        <dbReference type="ARBA" id="ARBA00006096"/>
    </source>
</evidence>
<reference evidence="3 4" key="1">
    <citation type="submission" date="2016-11" db="EMBL/GenBank/DDBJ databases">
        <title>Draft Genome Sequences of Nine Cyanobacterial Strains from Diverse Habitats.</title>
        <authorList>
            <person name="Zhu T."/>
            <person name="Hou S."/>
            <person name="Lu X."/>
            <person name="Hess W.R."/>
        </authorList>
    </citation>
    <scope>NUCLEOTIDE SEQUENCE [LARGE SCALE GENOMIC DNA]</scope>
    <source>
        <strain evidence="3 4">NIES-592</strain>
    </source>
</reference>
<dbReference type="GO" id="GO:0000270">
    <property type="term" value="P:peptidoglycan metabolic process"/>
    <property type="evidence" value="ECO:0007669"/>
    <property type="project" value="TreeGrafter"/>
</dbReference>
<dbReference type="Gene3D" id="3.50.80.20">
    <property type="entry name" value="D-Ala-D-Ala carboxypeptidase C, peptidase S13"/>
    <property type="match status" value="1"/>
</dbReference>
<keyword evidence="4" id="KW-1185">Reference proteome</keyword>
<dbReference type="AlphaFoldDB" id="A0A1U7GY09"/>